<dbReference type="Proteomes" id="UP000271937">
    <property type="component" value="Unassembled WGS sequence"/>
</dbReference>
<gene>
    <name evidence="1" type="ORF">EG849_15105</name>
</gene>
<accession>A0A3P3W0C5</accession>
<evidence type="ECO:0000313" key="1">
    <source>
        <dbReference type="EMBL" id="RRJ87788.1"/>
    </source>
</evidence>
<reference evidence="1 2" key="1">
    <citation type="submission" date="2018-11" db="EMBL/GenBank/DDBJ databases">
        <title>Flavobacterium sp. nov., YIM 102600 draft genome.</title>
        <authorList>
            <person name="Li G."/>
            <person name="Jiang Y."/>
        </authorList>
    </citation>
    <scope>NUCLEOTIDE SEQUENCE [LARGE SCALE GENOMIC DNA]</scope>
    <source>
        <strain evidence="1 2">YIM 102600</strain>
    </source>
</reference>
<proteinExistence type="predicted"/>
<organism evidence="1 2">
    <name type="scientific">Flavobacterium macacae</name>
    <dbReference type="NCBI Taxonomy" id="2488993"/>
    <lineage>
        <taxon>Bacteria</taxon>
        <taxon>Pseudomonadati</taxon>
        <taxon>Bacteroidota</taxon>
        <taxon>Flavobacteriia</taxon>
        <taxon>Flavobacteriales</taxon>
        <taxon>Flavobacteriaceae</taxon>
        <taxon>Flavobacterium</taxon>
    </lineage>
</organism>
<comment type="caution">
    <text evidence="1">The sequence shown here is derived from an EMBL/GenBank/DDBJ whole genome shotgun (WGS) entry which is preliminary data.</text>
</comment>
<evidence type="ECO:0000313" key="2">
    <source>
        <dbReference type="Proteomes" id="UP000271937"/>
    </source>
</evidence>
<keyword evidence="2" id="KW-1185">Reference proteome</keyword>
<dbReference type="EMBL" id="RQVR01000031">
    <property type="protein sequence ID" value="RRJ87788.1"/>
    <property type="molecule type" value="Genomic_DNA"/>
</dbReference>
<dbReference type="AlphaFoldDB" id="A0A3P3W0C5"/>
<sequence>MLEMQTDQKALAKFFQFSGGMLGFSQAAIAKGKIKFDVKTVIGAYLFFQGNQNAGNETELNLIEARYQDIGANNGVYMIHTYIAQSNVHTGAFSYINMLDFYDVSTFQHLGGLKNYN</sequence>
<protein>
    <submittedName>
        <fullName evidence="1">Uncharacterized protein</fullName>
    </submittedName>
</protein>
<name>A0A3P3W0C5_9FLAO</name>
<dbReference type="RefSeq" id="WP_125014222.1">
    <property type="nucleotide sequence ID" value="NZ_RQVR01000031.1"/>
</dbReference>